<evidence type="ECO:0000256" key="2">
    <source>
        <dbReference type="SAM" id="MobiDB-lite"/>
    </source>
</evidence>
<dbReference type="PROSITE" id="PS00455">
    <property type="entry name" value="AMP_BINDING"/>
    <property type="match status" value="1"/>
</dbReference>
<feature type="compositionally biased region" description="Basic and acidic residues" evidence="2">
    <location>
        <begin position="440"/>
        <end position="450"/>
    </location>
</feature>
<dbReference type="Gene3D" id="3.40.50.12780">
    <property type="entry name" value="N-terminal domain of ligase-like"/>
    <property type="match status" value="1"/>
</dbReference>
<dbReference type="InterPro" id="IPR020845">
    <property type="entry name" value="AMP-binding_CS"/>
</dbReference>
<dbReference type="Proteomes" id="UP000053259">
    <property type="component" value="Unassembled WGS sequence"/>
</dbReference>
<protein>
    <submittedName>
        <fullName evidence="7">Uncharacterized protein</fullName>
    </submittedName>
</protein>
<evidence type="ECO:0000256" key="3">
    <source>
        <dbReference type="SAM" id="Phobius"/>
    </source>
</evidence>
<dbReference type="OrthoDB" id="1706066at2759"/>
<evidence type="ECO:0000259" key="5">
    <source>
        <dbReference type="Pfam" id="PF13193"/>
    </source>
</evidence>
<dbReference type="RefSeq" id="XP_016215411.1">
    <property type="nucleotide sequence ID" value="XM_016356618.1"/>
</dbReference>
<keyword evidence="3" id="KW-0472">Membrane</keyword>
<dbReference type="AlphaFoldDB" id="A0A0D1YY04"/>
<dbReference type="Pfam" id="PF00501">
    <property type="entry name" value="AMP-binding"/>
    <property type="match status" value="1"/>
</dbReference>
<dbReference type="Gene3D" id="3.30.300.30">
    <property type="match status" value="1"/>
</dbReference>
<reference evidence="7 8" key="1">
    <citation type="submission" date="2015-01" db="EMBL/GenBank/DDBJ databases">
        <title>The Genome Sequence of Ochroconis gallopava CBS43764.</title>
        <authorList>
            <consortium name="The Broad Institute Genomics Platform"/>
            <person name="Cuomo C."/>
            <person name="de Hoog S."/>
            <person name="Gorbushina A."/>
            <person name="Stielow B."/>
            <person name="Teixiera M."/>
            <person name="Abouelleil A."/>
            <person name="Chapman S.B."/>
            <person name="Priest M."/>
            <person name="Young S.K."/>
            <person name="Wortman J."/>
            <person name="Nusbaum C."/>
            <person name="Birren B."/>
        </authorList>
    </citation>
    <scope>NUCLEOTIDE SEQUENCE [LARGE SCALE GENOMIC DNA]</scope>
    <source>
        <strain evidence="7 8">CBS 43764</strain>
    </source>
</reference>
<organism evidence="7 8">
    <name type="scientific">Verruconis gallopava</name>
    <dbReference type="NCBI Taxonomy" id="253628"/>
    <lineage>
        <taxon>Eukaryota</taxon>
        <taxon>Fungi</taxon>
        <taxon>Dikarya</taxon>
        <taxon>Ascomycota</taxon>
        <taxon>Pezizomycotina</taxon>
        <taxon>Dothideomycetes</taxon>
        <taxon>Pleosporomycetidae</taxon>
        <taxon>Venturiales</taxon>
        <taxon>Sympoventuriaceae</taxon>
        <taxon>Verruconis</taxon>
    </lineage>
</organism>
<dbReference type="SUPFAM" id="SSF56801">
    <property type="entry name" value="Acetyl-CoA synthetase-like"/>
    <property type="match status" value="1"/>
</dbReference>
<dbReference type="PANTHER" id="PTHR43347">
    <property type="entry name" value="ACYL-COA SYNTHETASE"/>
    <property type="match status" value="1"/>
</dbReference>
<dbReference type="Pfam" id="PF13193">
    <property type="entry name" value="AMP-binding_C"/>
    <property type="match status" value="1"/>
</dbReference>
<dbReference type="InterPro" id="IPR045851">
    <property type="entry name" value="AMP-bd_C_sf"/>
</dbReference>
<dbReference type="InterPro" id="IPR025110">
    <property type="entry name" value="AMP-bd_C"/>
</dbReference>
<dbReference type="EMBL" id="KN847537">
    <property type="protein sequence ID" value="KIW05542.1"/>
    <property type="molecule type" value="Genomic_DNA"/>
</dbReference>
<keyword evidence="3" id="KW-1133">Transmembrane helix</keyword>
<dbReference type="PANTHER" id="PTHR43347:SF3">
    <property type="entry name" value="ACYL-COA SYNTHETASE SHORT-CHAIN FAMILY MEMBER 3, MITOCHONDRIAL"/>
    <property type="match status" value="1"/>
</dbReference>
<feature type="domain" description="AMP-binding enzyme C-terminal" evidence="5">
    <location>
        <begin position="555"/>
        <end position="638"/>
    </location>
</feature>
<feature type="transmembrane region" description="Helical" evidence="3">
    <location>
        <begin position="125"/>
        <end position="143"/>
    </location>
</feature>
<dbReference type="STRING" id="253628.A0A0D1YY04"/>
<dbReference type="GO" id="GO:0050218">
    <property type="term" value="F:propionate-CoA ligase activity"/>
    <property type="evidence" value="ECO:0007669"/>
    <property type="project" value="TreeGrafter"/>
</dbReference>
<proteinExistence type="inferred from homology"/>
<dbReference type="InParanoid" id="A0A0D1YY04"/>
<evidence type="ECO:0000259" key="4">
    <source>
        <dbReference type="Pfam" id="PF00501"/>
    </source>
</evidence>
<keyword evidence="3" id="KW-0812">Transmembrane</keyword>
<name>A0A0D1YY04_9PEZI</name>
<feature type="domain" description="AMP-dependent synthetase/ligase" evidence="4">
    <location>
        <begin position="78"/>
        <end position="490"/>
    </location>
</feature>
<evidence type="ECO:0000256" key="1">
    <source>
        <dbReference type="ARBA" id="ARBA00006432"/>
    </source>
</evidence>
<feature type="domain" description="Acetyl-coenzyme A synthetase N-terminal" evidence="6">
    <location>
        <begin position="10"/>
        <end position="71"/>
    </location>
</feature>
<evidence type="ECO:0000313" key="7">
    <source>
        <dbReference type="EMBL" id="KIW05542.1"/>
    </source>
</evidence>
<evidence type="ECO:0000259" key="6">
    <source>
        <dbReference type="Pfam" id="PF16177"/>
    </source>
</evidence>
<sequence length="699" mass="76968">MMAPASHPQDEVYELSLKNPDAFWGKQAEYVHWHKKPSRVLEKSTKKLKSGVEHPTWRWFPGGEISNCYNCLDRHVEAGNGDNVAIYWDSPVSGSKEKYTYKQVLREVEVLAGVLREEGVRRGDVVVIYMPMIPAALFAMLAINRIGAIHAVVFGGFSPPSLAQRLEASQPRVIMTASCGIEGNKGPIEYQSLIRQSIEKSSFKPEKIIVWQRDQLRWDPIIKENGERNWQRLVKSARNRGLKADAVPIGSNEGIYIIYTSGTTGTPKGVVREAGGHAVGLNLSIQYLFGIRGPGDVIFTASDIGWVVGHSFIVYAPLLAGASTVLFEGKPIGTPDAGTFWRIVEEYKVNTMFTAPTALRAIRREDPDNDFIGAVGRRSGLRSLRALFLAGERSEPSIVQMYQHLLEKFGARNAMVVDNWWSSESGSPITGLAQAANAGKDLKTKTESKSLRMKPGSAGKPMPGFDVRIVDDEGKELPVGSMGNIVVSLPWSPTGMTTLWKDEERFYRGYLKRFGGKWLDTGDAGMIDEDGYVHVMSRADDIINVAAHRFSTGAIEQAIASHPDIGECCVVGIPDAMKGHLPFAFVSLAKHDHPHDAVPADALFKEVNQAVRTQIGAIASLGGMIQGAKMIPKTRSGKTLRRVLRELVENAVHGDFDKEVAVPTTIEDVEVVNVARSKIKEYFEKKGSLHRSIEARAKL</sequence>
<accession>A0A0D1YY04</accession>
<dbReference type="Pfam" id="PF16177">
    <property type="entry name" value="ACAS_N"/>
    <property type="match status" value="1"/>
</dbReference>
<evidence type="ECO:0000313" key="8">
    <source>
        <dbReference type="Proteomes" id="UP000053259"/>
    </source>
</evidence>
<feature type="region of interest" description="Disordered" evidence="2">
    <location>
        <begin position="437"/>
        <end position="464"/>
    </location>
</feature>
<gene>
    <name evidence="7" type="ORF">PV09_03421</name>
</gene>
<dbReference type="HOGENOM" id="CLU_000022_3_5_1"/>
<comment type="similarity">
    <text evidence="1">Belongs to the ATP-dependent AMP-binding enzyme family.</text>
</comment>
<keyword evidence="8" id="KW-1185">Reference proteome</keyword>
<dbReference type="InterPro" id="IPR032387">
    <property type="entry name" value="ACAS_N"/>
</dbReference>
<dbReference type="InterPro" id="IPR000873">
    <property type="entry name" value="AMP-dep_synth/lig_dom"/>
</dbReference>
<dbReference type="VEuPathDB" id="FungiDB:PV09_03421"/>
<dbReference type="GeneID" id="27311394"/>
<dbReference type="InterPro" id="IPR042099">
    <property type="entry name" value="ANL_N_sf"/>
</dbReference>